<dbReference type="AlphaFoldDB" id="A0A855GPS7"/>
<evidence type="ECO:0000313" key="10">
    <source>
        <dbReference type="EMBL" id="PKE25798.1"/>
    </source>
</evidence>
<accession>A0A855GPS7</accession>
<dbReference type="GO" id="GO:0006281">
    <property type="term" value="P:DNA repair"/>
    <property type="evidence" value="ECO:0007669"/>
    <property type="project" value="UniProtKB-KW"/>
</dbReference>
<dbReference type="InterPro" id="IPR036631">
    <property type="entry name" value="MGMT_N_sf"/>
</dbReference>
<dbReference type="GO" id="GO:0003908">
    <property type="term" value="F:methylated-DNA-[protein]-cysteine S-methyltransferase activity"/>
    <property type="evidence" value="ECO:0007669"/>
    <property type="project" value="UniProtKB-EC"/>
</dbReference>
<name>A0A855GPS7_9STAP</name>
<comment type="catalytic activity">
    <reaction evidence="1">
        <text>a 4-O-methyl-thymidine in DNA + L-cysteinyl-[protein] = a thymidine in DNA + S-methyl-L-cysteinyl-[protein]</text>
        <dbReference type="Rhea" id="RHEA:53428"/>
        <dbReference type="Rhea" id="RHEA-COMP:10131"/>
        <dbReference type="Rhea" id="RHEA-COMP:10132"/>
        <dbReference type="Rhea" id="RHEA-COMP:13555"/>
        <dbReference type="Rhea" id="RHEA-COMP:13556"/>
        <dbReference type="ChEBI" id="CHEBI:29950"/>
        <dbReference type="ChEBI" id="CHEBI:82612"/>
        <dbReference type="ChEBI" id="CHEBI:137386"/>
        <dbReference type="ChEBI" id="CHEBI:137387"/>
        <dbReference type="EC" id="2.1.1.63"/>
    </reaction>
</comment>
<dbReference type="InterPro" id="IPR036217">
    <property type="entry name" value="MethylDNA_cys_MeTrfase_DNAb"/>
</dbReference>
<dbReference type="NCBIfam" id="TIGR00589">
    <property type="entry name" value="ogt"/>
    <property type="match status" value="1"/>
</dbReference>
<dbReference type="CDD" id="cd06445">
    <property type="entry name" value="ATase"/>
    <property type="match status" value="1"/>
</dbReference>
<dbReference type="InterPro" id="IPR036388">
    <property type="entry name" value="WH-like_DNA-bd_sf"/>
</dbReference>
<dbReference type="PROSITE" id="PS00374">
    <property type="entry name" value="MGMT"/>
    <property type="match status" value="1"/>
</dbReference>
<dbReference type="PANTHER" id="PTHR10815:SF12">
    <property type="entry name" value="METHYLATED-DNA--PROTEIN-CYSTEINE METHYLTRANSFERASE, INDUCIBLE"/>
    <property type="match status" value="1"/>
</dbReference>
<dbReference type="EMBL" id="PIXC01000017">
    <property type="protein sequence ID" value="PKE25798.1"/>
    <property type="molecule type" value="Genomic_DNA"/>
</dbReference>
<reference evidence="10 11" key="1">
    <citation type="submission" date="2017-12" db="EMBL/GenBank/DDBJ databases">
        <title>Genomics of Macrococcus caseolyticus.</title>
        <authorList>
            <person name="MacFadyen A.C."/>
            <person name="Paterson G.K."/>
        </authorList>
    </citation>
    <scope>NUCLEOTIDE SEQUENCE [LARGE SCALE GENOMIC DNA]</scope>
    <source>
        <strain evidence="10 11">5788_EF188</strain>
    </source>
</reference>
<dbReference type="Proteomes" id="UP000233482">
    <property type="component" value="Unassembled WGS sequence"/>
</dbReference>
<evidence type="ECO:0000256" key="4">
    <source>
        <dbReference type="ARBA" id="ARBA00022603"/>
    </source>
</evidence>
<dbReference type="FunFam" id="1.10.10.10:FF:000214">
    <property type="entry name" value="Methylated-DNA--protein-cysteine methyltransferase"/>
    <property type="match status" value="1"/>
</dbReference>
<organism evidence="10 11">
    <name type="scientific">Macrococcoides caseolyticum</name>
    <dbReference type="NCBI Taxonomy" id="69966"/>
    <lineage>
        <taxon>Bacteria</taxon>
        <taxon>Bacillati</taxon>
        <taxon>Bacillota</taxon>
        <taxon>Bacilli</taxon>
        <taxon>Bacillales</taxon>
        <taxon>Staphylococcaceae</taxon>
        <taxon>Macrococcoides</taxon>
    </lineage>
</organism>
<dbReference type="EC" id="2.1.1.63" evidence="3"/>
<evidence type="ECO:0000313" key="11">
    <source>
        <dbReference type="Proteomes" id="UP000233482"/>
    </source>
</evidence>
<dbReference type="SUPFAM" id="SSF53155">
    <property type="entry name" value="Methylated DNA-protein cysteine methyltransferase domain"/>
    <property type="match status" value="1"/>
</dbReference>
<dbReference type="InterPro" id="IPR014048">
    <property type="entry name" value="MethylDNA_cys_MeTrfase_DNA-bd"/>
</dbReference>
<dbReference type="Pfam" id="PF01035">
    <property type="entry name" value="DNA_binding_1"/>
    <property type="match status" value="1"/>
</dbReference>
<evidence type="ECO:0000256" key="5">
    <source>
        <dbReference type="ARBA" id="ARBA00022679"/>
    </source>
</evidence>
<comment type="similarity">
    <text evidence="2">Belongs to the MGMT family.</text>
</comment>
<dbReference type="PANTHER" id="PTHR10815">
    <property type="entry name" value="METHYLATED-DNA--PROTEIN-CYSTEINE METHYLTRANSFERASE"/>
    <property type="match status" value="1"/>
</dbReference>
<keyword evidence="6" id="KW-0227">DNA damage</keyword>
<protein>
    <recommendedName>
        <fullName evidence="3">methylated-DNA--[protein]-cysteine S-methyltransferase</fullName>
        <ecNumber evidence="3">2.1.1.63</ecNumber>
    </recommendedName>
</protein>
<comment type="catalytic activity">
    <reaction evidence="8">
        <text>a 6-O-methyl-2'-deoxyguanosine in DNA + L-cysteinyl-[protein] = S-methyl-L-cysteinyl-[protein] + a 2'-deoxyguanosine in DNA</text>
        <dbReference type="Rhea" id="RHEA:24000"/>
        <dbReference type="Rhea" id="RHEA-COMP:10131"/>
        <dbReference type="Rhea" id="RHEA-COMP:10132"/>
        <dbReference type="Rhea" id="RHEA-COMP:11367"/>
        <dbReference type="Rhea" id="RHEA-COMP:11368"/>
        <dbReference type="ChEBI" id="CHEBI:29950"/>
        <dbReference type="ChEBI" id="CHEBI:82612"/>
        <dbReference type="ChEBI" id="CHEBI:85445"/>
        <dbReference type="ChEBI" id="CHEBI:85448"/>
        <dbReference type="EC" id="2.1.1.63"/>
    </reaction>
</comment>
<dbReference type="InterPro" id="IPR001497">
    <property type="entry name" value="MethylDNA_cys_MeTrfase_AS"/>
</dbReference>
<feature type="domain" description="Methylated-DNA-[protein]-cysteine S-methyltransferase DNA binding" evidence="9">
    <location>
        <begin position="90"/>
        <end position="169"/>
    </location>
</feature>
<evidence type="ECO:0000256" key="1">
    <source>
        <dbReference type="ARBA" id="ARBA00001286"/>
    </source>
</evidence>
<proteinExistence type="inferred from homology"/>
<dbReference type="SUPFAM" id="SSF46767">
    <property type="entry name" value="Methylated DNA-protein cysteine methyltransferase, C-terminal domain"/>
    <property type="match status" value="1"/>
</dbReference>
<keyword evidence="4" id="KW-0489">Methyltransferase</keyword>
<evidence type="ECO:0000256" key="8">
    <source>
        <dbReference type="ARBA" id="ARBA00049348"/>
    </source>
</evidence>
<evidence type="ECO:0000256" key="7">
    <source>
        <dbReference type="ARBA" id="ARBA00023204"/>
    </source>
</evidence>
<evidence type="ECO:0000259" key="9">
    <source>
        <dbReference type="Pfam" id="PF01035"/>
    </source>
</evidence>
<evidence type="ECO:0000256" key="3">
    <source>
        <dbReference type="ARBA" id="ARBA00011918"/>
    </source>
</evidence>
<comment type="caution">
    <text evidence="10">The sequence shown here is derived from an EMBL/GenBank/DDBJ whole genome shotgun (WGS) entry which is preliminary data.</text>
</comment>
<dbReference type="RefSeq" id="WP_101142832.1">
    <property type="nucleotide sequence ID" value="NZ_PIWM01000002.1"/>
</dbReference>
<evidence type="ECO:0000256" key="2">
    <source>
        <dbReference type="ARBA" id="ARBA00008711"/>
    </source>
</evidence>
<sequence>MNDLKIYISCFLVQDIEFIIASDECGVIYLANEHTHEYVNRHIERFFSQATKVTGYEADQYHTHYIEELNLYFAGKKQQLEWPLNLAGTDFQKSVWQTLLTIPYGETRSYSDIALQSGNVKAVRAVGGAIGANPVMIVVPCHRVIGKDGTLTGFSGGLDLKDKLLNIEKIQL</sequence>
<dbReference type="GO" id="GO:0032259">
    <property type="term" value="P:methylation"/>
    <property type="evidence" value="ECO:0007669"/>
    <property type="project" value="UniProtKB-KW"/>
</dbReference>
<keyword evidence="7" id="KW-0234">DNA repair</keyword>
<evidence type="ECO:0000256" key="6">
    <source>
        <dbReference type="ARBA" id="ARBA00022763"/>
    </source>
</evidence>
<dbReference type="Gene3D" id="1.10.10.10">
    <property type="entry name" value="Winged helix-like DNA-binding domain superfamily/Winged helix DNA-binding domain"/>
    <property type="match status" value="1"/>
</dbReference>
<keyword evidence="5 10" id="KW-0808">Transferase</keyword>
<gene>
    <name evidence="10" type="ORF">CW686_08260</name>
</gene>